<dbReference type="AlphaFoldDB" id="A0A7Y9XJI9"/>
<comment type="caution">
    <text evidence="2">The sequence shown here is derived from an EMBL/GenBank/DDBJ whole genome shotgun (WGS) entry which is preliminary data.</text>
</comment>
<gene>
    <name evidence="2" type="ORF">HNR06_005309</name>
</gene>
<accession>A0A7Y9XJI9</accession>
<evidence type="ECO:0000313" key="2">
    <source>
        <dbReference type="EMBL" id="NYH55720.1"/>
    </source>
</evidence>
<keyword evidence="1" id="KW-0812">Transmembrane</keyword>
<protein>
    <submittedName>
        <fullName evidence="2">Uncharacterized protein</fullName>
    </submittedName>
</protein>
<feature type="transmembrane region" description="Helical" evidence="1">
    <location>
        <begin position="33"/>
        <end position="54"/>
    </location>
</feature>
<reference evidence="2 3" key="1">
    <citation type="submission" date="2020-07" db="EMBL/GenBank/DDBJ databases">
        <title>Sequencing the genomes of 1000 actinobacteria strains.</title>
        <authorList>
            <person name="Klenk H.-P."/>
        </authorList>
    </citation>
    <scope>NUCLEOTIDE SEQUENCE [LARGE SCALE GENOMIC DNA]</scope>
    <source>
        <strain evidence="2 3">DSM 45278</strain>
    </source>
</reference>
<keyword evidence="1" id="KW-1133">Transmembrane helix</keyword>
<sequence length="55" mass="5515">MSTTIALVCGASFGAFCVTLLIAREADKSWPLALLIAGGSLLGTLSAFGTLISAI</sequence>
<proteinExistence type="predicted"/>
<dbReference type="Proteomes" id="UP000584931">
    <property type="component" value="Unassembled WGS sequence"/>
</dbReference>
<evidence type="ECO:0000313" key="3">
    <source>
        <dbReference type="Proteomes" id="UP000584931"/>
    </source>
</evidence>
<evidence type="ECO:0000256" key="1">
    <source>
        <dbReference type="SAM" id="Phobius"/>
    </source>
</evidence>
<keyword evidence="1" id="KW-0472">Membrane</keyword>
<organism evidence="2 3">
    <name type="scientific">Nocardiopsis sinuspersici</name>
    <dbReference type="NCBI Taxonomy" id="501010"/>
    <lineage>
        <taxon>Bacteria</taxon>
        <taxon>Bacillati</taxon>
        <taxon>Actinomycetota</taxon>
        <taxon>Actinomycetes</taxon>
        <taxon>Streptosporangiales</taxon>
        <taxon>Nocardiopsidaceae</taxon>
        <taxon>Nocardiopsis</taxon>
    </lineage>
</organism>
<dbReference type="RefSeq" id="WP_179811696.1">
    <property type="nucleotide sequence ID" value="NZ_JACCHL010000001.1"/>
</dbReference>
<dbReference type="EMBL" id="JACCHL010000001">
    <property type="protein sequence ID" value="NYH55720.1"/>
    <property type="molecule type" value="Genomic_DNA"/>
</dbReference>
<name>A0A7Y9XJI9_9ACTN</name>